<evidence type="ECO:0000256" key="4">
    <source>
        <dbReference type="ARBA" id="ARBA00023054"/>
    </source>
</evidence>
<comment type="subcellular location">
    <subcellularLocation>
        <location evidence="1">Membrane</location>
        <topology evidence="1">Single-pass membrane protein</topology>
    </subcellularLocation>
</comment>
<evidence type="ECO:0000256" key="3">
    <source>
        <dbReference type="ARBA" id="ARBA00022989"/>
    </source>
</evidence>
<keyword evidence="4" id="KW-0175">Coiled coil</keyword>
<evidence type="ECO:0000259" key="7">
    <source>
        <dbReference type="Pfam" id="PF06916"/>
    </source>
</evidence>
<sequence length="220" mass="25284">MLISRCALRIPIVCRTVLQYKNVTLVKNCGLQLNLLRRSLSTSPQNLRFGISMDDETREKKLKKINEEKAEPIPTTPAAKLKYYIKRYWYVAVPVYAFVYLSFLFGFYCLIKCGVDIVGLLEKLHAPAKIVDTIKNSSPEASAFVTALLLNKLCGPIRLIAVVGGTQGSIKLLRHFNLLKTAREQELNMRKVYSTKKNKYKLRYKEVRKNINKKLKQSRK</sequence>
<evidence type="ECO:0000256" key="6">
    <source>
        <dbReference type="SAM" id="Phobius"/>
    </source>
</evidence>
<reference evidence="9" key="1">
    <citation type="submission" date="2017-02" db="UniProtKB">
        <authorList>
            <consortium name="WormBaseParasite"/>
        </authorList>
    </citation>
    <scope>IDENTIFICATION</scope>
</reference>
<evidence type="ECO:0000313" key="8">
    <source>
        <dbReference type="Proteomes" id="UP000046392"/>
    </source>
</evidence>
<evidence type="ECO:0000256" key="2">
    <source>
        <dbReference type="ARBA" id="ARBA00022692"/>
    </source>
</evidence>
<dbReference type="PANTHER" id="PTHR21377:SF1">
    <property type="entry name" value="PROTEIN FAM210A"/>
    <property type="match status" value="1"/>
</dbReference>
<keyword evidence="5 6" id="KW-0472">Membrane</keyword>
<accession>A0A0N5BJX8</accession>
<evidence type="ECO:0000256" key="1">
    <source>
        <dbReference type="ARBA" id="ARBA00004167"/>
    </source>
</evidence>
<dbReference type="AlphaFoldDB" id="A0A0N5BJX8"/>
<dbReference type="GO" id="GO:0005739">
    <property type="term" value="C:mitochondrion"/>
    <property type="evidence" value="ECO:0007669"/>
    <property type="project" value="TreeGrafter"/>
</dbReference>
<dbReference type="PANTHER" id="PTHR21377">
    <property type="entry name" value="PROTEIN FAM210B, MITOCHONDRIAL"/>
    <property type="match status" value="1"/>
</dbReference>
<dbReference type="Pfam" id="PF06916">
    <property type="entry name" value="FAM210A-B_dom"/>
    <property type="match status" value="1"/>
</dbReference>
<feature type="transmembrane region" description="Helical" evidence="6">
    <location>
        <begin position="88"/>
        <end position="108"/>
    </location>
</feature>
<organism evidence="8 9">
    <name type="scientific">Strongyloides papillosus</name>
    <name type="common">Intestinal threadworm</name>
    <dbReference type="NCBI Taxonomy" id="174720"/>
    <lineage>
        <taxon>Eukaryota</taxon>
        <taxon>Metazoa</taxon>
        <taxon>Ecdysozoa</taxon>
        <taxon>Nematoda</taxon>
        <taxon>Chromadorea</taxon>
        <taxon>Rhabditida</taxon>
        <taxon>Tylenchina</taxon>
        <taxon>Panagrolaimomorpha</taxon>
        <taxon>Strongyloidoidea</taxon>
        <taxon>Strongyloididae</taxon>
        <taxon>Strongyloides</taxon>
    </lineage>
</organism>
<keyword evidence="8" id="KW-1185">Reference proteome</keyword>
<dbReference type="STRING" id="174720.A0A0N5BJX8"/>
<protein>
    <submittedName>
        <fullName evidence="9">DUF1279 domain-containing protein</fullName>
    </submittedName>
</protein>
<evidence type="ECO:0000256" key="5">
    <source>
        <dbReference type="ARBA" id="ARBA00023136"/>
    </source>
</evidence>
<name>A0A0N5BJX8_STREA</name>
<dbReference type="Proteomes" id="UP000046392">
    <property type="component" value="Unplaced"/>
</dbReference>
<evidence type="ECO:0000313" key="9">
    <source>
        <dbReference type="WBParaSite" id="SPAL_0000624500.1"/>
    </source>
</evidence>
<keyword evidence="3 6" id="KW-1133">Transmembrane helix</keyword>
<keyword evidence="2 6" id="KW-0812">Transmembrane</keyword>
<dbReference type="InterPro" id="IPR009688">
    <property type="entry name" value="FAM210A/B-like_dom"/>
</dbReference>
<dbReference type="InterPro" id="IPR045866">
    <property type="entry name" value="FAM210A/B-like"/>
</dbReference>
<proteinExistence type="predicted"/>
<feature type="domain" description="DUF1279" evidence="7">
    <location>
        <begin position="80"/>
        <end position="167"/>
    </location>
</feature>
<dbReference type="WBParaSite" id="SPAL_0000624500.1">
    <property type="protein sequence ID" value="SPAL_0000624500.1"/>
    <property type="gene ID" value="SPAL_0000624500"/>
</dbReference>
<dbReference type="GO" id="GO:0016020">
    <property type="term" value="C:membrane"/>
    <property type="evidence" value="ECO:0007669"/>
    <property type="project" value="UniProtKB-SubCell"/>
</dbReference>